<evidence type="ECO:0000313" key="2">
    <source>
        <dbReference type="EMBL" id="KAK7555588.1"/>
    </source>
</evidence>
<feature type="region of interest" description="Disordered" evidence="1">
    <location>
        <begin position="21"/>
        <end position="52"/>
    </location>
</feature>
<proteinExistence type="predicted"/>
<comment type="caution">
    <text evidence="2">The sequence shown here is derived from an EMBL/GenBank/DDBJ whole genome shotgun (WGS) entry which is preliminary data.</text>
</comment>
<feature type="region of interest" description="Disordered" evidence="1">
    <location>
        <begin position="67"/>
        <end position="102"/>
    </location>
</feature>
<feature type="region of interest" description="Disordered" evidence="1">
    <location>
        <begin position="232"/>
        <end position="275"/>
    </location>
</feature>
<accession>A0ABR1MPC2</accession>
<feature type="compositionally biased region" description="Low complexity" evidence="1">
    <location>
        <begin position="84"/>
        <end position="98"/>
    </location>
</feature>
<dbReference type="Proteomes" id="UP001365128">
    <property type="component" value="Unassembled WGS sequence"/>
</dbReference>
<keyword evidence="3" id="KW-1185">Reference proteome</keyword>
<feature type="compositionally biased region" description="Polar residues" evidence="1">
    <location>
        <begin position="239"/>
        <end position="254"/>
    </location>
</feature>
<gene>
    <name evidence="2" type="ORF">IWX46DRAFT_132435</name>
</gene>
<dbReference type="EMBL" id="JBBPDW010000002">
    <property type="protein sequence ID" value="KAK7555588.1"/>
    <property type="molecule type" value="Genomic_DNA"/>
</dbReference>
<reference evidence="2 3" key="1">
    <citation type="submission" date="2024-04" db="EMBL/GenBank/DDBJ databases">
        <title>Phyllosticta paracitricarpa is synonymous to the EU quarantine fungus P. citricarpa based on phylogenomic analyses.</title>
        <authorList>
            <consortium name="Lawrence Berkeley National Laboratory"/>
            <person name="Van Ingen-Buijs V.A."/>
            <person name="Van Westerhoven A.C."/>
            <person name="Haridas S."/>
            <person name="Skiadas P."/>
            <person name="Martin F."/>
            <person name="Groenewald J.Z."/>
            <person name="Crous P.W."/>
            <person name="Seidl M.F."/>
        </authorList>
    </citation>
    <scope>NUCLEOTIDE SEQUENCE [LARGE SCALE GENOMIC DNA]</scope>
    <source>
        <strain evidence="2 3">CBS 122670</strain>
    </source>
</reference>
<feature type="compositionally biased region" description="Low complexity" evidence="1">
    <location>
        <begin position="265"/>
        <end position="275"/>
    </location>
</feature>
<name>A0ABR1MPC2_9PEZI</name>
<sequence length="275" mass="30364">MEWRTRLEVVAFLIDTRSRPKPIGWRTRKQNEKWSSRASQRRNERLGPRCDNDSVSSVGVDFVWSSSSSSSSSSSPWCMDMDGQASSSSPRAAQSVRPNSSPPDAVVPLFSASCSPDNLAALIHCGSSADALSMHPPTLQTSNRLPRPCALFSRLMVLIRGKYWSLLLCDLYPACSCSIRSASSEVSPPPQPPLDLWPCPCCLANAPTSWFKHPSTRLSRTTHPTQLELVPEMSKQRCTRSQTRPQLSTLDQIQRPNSPPPPAPRTASYPHGLTH</sequence>
<feature type="compositionally biased region" description="Basic and acidic residues" evidence="1">
    <location>
        <begin position="29"/>
        <end position="52"/>
    </location>
</feature>
<evidence type="ECO:0000313" key="3">
    <source>
        <dbReference type="Proteomes" id="UP001365128"/>
    </source>
</evidence>
<organism evidence="2 3">
    <name type="scientific">Phyllosticta citricarpa</name>
    <dbReference type="NCBI Taxonomy" id="55181"/>
    <lineage>
        <taxon>Eukaryota</taxon>
        <taxon>Fungi</taxon>
        <taxon>Dikarya</taxon>
        <taxon>Ascomycota</taxon>
        <taxon>Pezizomycotina</taxon>
        <taxon>Dothideomycetes</taxon>
        <taxon>Dothideomycetes incertae sedis</taxon>
        <taxon>Botryosphaeriales</taxon>
        <taxon>Phyllostictaceae</taxon>
        <taxon>Phyllosticta</taxon>
    </lineage>
</organism>
<evidence type="ECO:0000256" key="1">
    <source>
        <dbReference type="SAM" id="MobiDB-lite"/>
    </source>
</evidence>
<protein>
    <submittedName>
        <fullName evidence="2">Uncharacterized protein</fullName>
    </submittedName>
</protein>